<name>A0AA36HDM3_CYLNA</name>
<keyword evidence="2" id="KW-1185">Reference proteome</keyword>
<dbReference type="Proteomes" id="UP001176961">
    <property type="component" value="Unassembled WGS sequence"/>
</dbReference>
<dbReference type="EMBL" id="CATQJL010000316">
    <property type="protein sequence ID" value="CAJ0608325.1"/>
    <property type="molecule type" value="Genomic_DNA"/>
</dbReference>
<evidence type="ECO:0000313" key="2">
    <source>
        <dbReference type="Proteomes" id="UP001176961"/>
    </source>
</evidence>
<comment type="caution">
    <text evidence="1">The sequence shown here is derived from an EMBL/GenBank/DDBJ whole genome shotgun (WGS) entry which is preliminary data.</text>
</comment>
<accession>A0AA36HDM3</accession>
<protein>
    <submittedName>
        <fullName evidence="1">Uncharacterized protein</fullName>
    </submittedName>
</protein>
<evidence type="ECO:0000313" key="1">
    <source>
        <dbReference type="EMBL" id="CAJ0608325.1"/>
    </source>
</evidence>
<organism evidence="1 2">
    <name type="scientific">Cylicocyclus nassatus</name>
    <name type="common">Nematode worm</name>
    <dbReference type="NCBI Taxonomy" id="53992"/>
    <lineage>
        <taxon>Eukaryota</taxon>
        <taxon>Metazoa</taxon>
        <taxon>Ecdysozoa</taxon>
        <taxon>Nematoda</taxon>
        <taxon>Chromadorea</taxon>
        <taxon>Rhabditida</taxon>
        <taxon>Rhabditina</taxon>
        <taxon>Rhabditomorpha</taxon>
        <taxon>Strongyloidea</taxon>
        <taxon>Strongylidae</taxon>
        <taxon>Cylicocyclus</taxon>
    </lineage>
</organism>
<proteinExistence type="predicted"/>
<dbReference type="AlphaFoldDB" id="A0AA36HDM3"/>
<sequence length="161" mass="18444">MMGLLSTIRGKKDVPVIGSPAVGPIASKSKKLVIQEWPRLLEREPNLFINVWNASAARSTSIKQAFGIADNENPEDNKAFVNLAATIQKFFYRLVCMAEAIDDTLSSYMDDEEKRPEMILAYQRVFNKVVHHMRTGYNERRREKLKSNGRTEIDYQLKHAD</sequence>
<reference evidence="1" key="1">
    <citation type="submission" date="2023-07" db="EMBL/GenBank/DDBJ databases">
        <authorList>
            <consortium name="CYATHOMIX"/>
        </authorList>
    </citation>
    <scope>NUCLEOTIDE SEQUENCE</scope>
    <source>
        <strain evidence="1">N/A</strain>
    </source>
</reference>
<gene>
    <name evidence="1" type="ORF">CYNAS_LOCUS20308</name>
</gene>